<dbReference type="Proteomes" id="UP000240830">
    <property type="component" value="Unassembled WGS sequence"/>
</dbReference>
<gene>
    <name evidence="1" type="ORF">PSACC_00652</name>
</gene>
<dbReference type="AlphaFoldDB" id="A0A2H9TP55"/>
<organism evidence="1 2">
    <name type="scientific">Paramicrosporidium saccamoebae</name>
    <dbReference type="NCBI Taxonomy" id="1246581"/>
    <lineage>
        <taxon>Eukaryota</taxon>
        <taxon>Fungi</taxon>
        <taxon>Fungi incertae sedis</taxon>
        <taxon>Cryptomycota</taxon>
        <taxon>Cryptomycota incertae sedis</taxon>
        <taxon>Paramicrosporidium</taxon>
    </lineage>
</organism>
<reference evidence="1 2" key="1">
    <citation type="submission" date="2016-10" db="EMBL/GenBank/DDBJ databases">
        <title>The genome of Paramicrosporidium saccamoebae is the missing link in understanding Cryptomycota and Microsporidia evolution.</title>
        <authorList>
            <person name="Quandt C.A."/>
            <person name="Beaudet D."/>
            <person name="Corsaro D."/>
            <person name="Michel R."/>
            <person name="Corradi N."/>
            <person name="James T."/>
        </authorList>
    </citation>
    <scope>NUCLEOTIDE SEQUENCE [LARGE SCALE GENOMIC DNA]</scope>
    <source>
        <strain evidence="1 2">KSL3</strain>
    </source>
</reference>
<protein>
    <submittedName>
        <fullName evidence="1">Uncharacterized protein</fullName>
    </submittedName>
</protein>
<dbReference type="EMBL" id="MTSL01000054">
    <property type="protein sequence ID" value="PJF19533.1"/>
    <property type="molecule type" value="Genomic_DNA"/>
</dbReference>
<name>A0A2H9TP55_9FUNG</name>
<keyword evidence="2" id="KW-1185">Reference proteome</keyword>
<evidence type="ECO:0000313" key="2">
    <source>
        <dbReference type="Proteomes" id="UP000240830"/>
    </source>
</evidence>
<accession>A0A2H9TP55</accession>
<proteinExistence type="predicted"/>
<comment type="caution">
    <text evidence="1">The sequence shown here is derived from an EMBL/GenBank/DDBJ whole genome shotgun (WGS) entry which is preliminary data.</text>
</comment>
<sequence>MQPITPTTPITLTPITPTIPSPSLGIFRRFLTALSNYSPTPHRVVFTSAFIWHSLAVRYFVMTPFSTLRAVTHIRPITFTSAEILQYLGGLNIGYAILALQGLLLPATDVDGRKRSALVLAAVSEALHP</sequence>
<evidence type="ECO:0000313" key="1">
    <source>
        <dbReference type="EMBL" id="PJF19533.1"/>
    </source>
</evidence>